<dbReference type="InterPro" id="IPR027417">
    <property type="entry name" value="P-loop_NTPase"/>
</dbReference>
<dbReference type="Proteomes" id="UP000199071">
    <property type="component" value="Unassembled WGS sequence"/>
</dbReference>
<evidence type="ECO:0000256" key="2">
    <source>
        <dbReference type="ARBA" id="ARBA00022448"/>
    </source>
</evidence>
<evidence type="ECO:0000256" key="4">
    <source>
        <dbReference type="ARBA" id="ARBA00022840"/>
    </source>
</evidence>
<dbReference type="SMART" id="SM00382">
    <property type="entry name" value="AAA"/>
    <property type="match status" value="1"/>
</dbReference>
<evidence type="ECO:0000313" key="9">
    <source>
        <dbReference type="Proteomes" id="UP000199071"/>
    </source>
</evidence>
<dbReference type="InterPro" id="IPR003593">
    <property type="entry name" value="AAA+_ATPase"/>
</dbReference>
<protein>
    <submittedName>
        <fullName evidence="8">Iron complex transport system ATP-binding protein</fullName>
    </submittedName>
</protein>
<dbReference type="STRING" id="665467.SAMN02982931_03228"/>
<gene>
    <name evidence="8" type="ORF">SAMN02982931_03228</name>
</gene>
<dbReference type="EMBL" id="FMXQ01000006">
    <property type="protein sequence ID" value="SDB42044.1"/>
    <property type="molecule type" value="Genomic_DNA"/>
</dbReference>
<dbReference type="InterPro" id="IPR017871">
    <property type="entry name" value="ABC_transporter-like_CS"/>
</dbReference>
<feature type="domain" description="ABC transporter" evidence="7">
    <location>
        <begin position="8"/>
        <end position="240"/>
    </location>
</feature>
<keyword evidence="5" id="KW-1278">Translocase</keyword>
<dbReference type="PANTHER" id="PTHR42794">
    <property type="entry name" value="HEMIN IMPORT ATP-BINDING PROTEIN HMUV"/>
    <property type="match status" value="1"/>
</dbReference>
<dbReference type="SUPFAM" id="SSF52540">
    <property type="entry name" value="P-loop containing nucleoside triphosphate hydrolases"/>
    <property type="match status" value="1"/>
</dbReference>
<dbReference type="OrthoDB" id="9810077at2"/>
<dbReference type="GO" id="GO:0005524">
    <property type="term" value="F:ATP binding"/>
    <property type="evidence" value="ECO:0007669"/>
    <property type="project" value="UniProtKB-KW"/>
</dbReference>
<dbReference type="AlphaFoldDB" id="A0A1G6DA30"/>
<evidence type="ECO:0000256" key="1">
    <source>
        <dbReference type="ARBA" id="ARBA00005417"/>
    </source>
</evidence>
<dbReference type="Pfam" id="PF00005">
    <property type="entry name" value="ABC_tran"/>
    <property type="match status" value="1"/>
</dbReference>
<keyword evidence="3" id="KW-0547">Nucleotide-binding</keyword>
<keyword evidence="9" id="KW-1185">Reference proteome</keyword>
<dbReference type="CDD" id="cd03214">
    <property type="entry name" value="ABC_Iron-Siderophores_B12_Hemin"/>
    <property type="match status" value="1"/>
</dbReference>
<dbReference type="PROSITE" id="PS50893">
    <property type="entry name" value="ABC_TRANSPORTER_2"/>
    <property type="match status" value="1"/>
</dbReference>
<evidence type="ECO:0000259" key="7">
    <source>
        <dbReference type="PROSITE" id="PS50893"/>
    </source>
</evidence>
<dbReference type="Gene3D" id="3.40.50.300">
    <property type="entry name" value="P-loop containing nucleotide triphosphate hydrolases"/>
    <property type="match status" value="1"/>
</dbReference>
<dbReference type="FunFam" id="3.40.50.300:FF:000134">
    <property type="entry name" value="Iron-enterobactin ABC transporter ATP-binding protein"/>
    <property type="match status" value="1"/>
</dbReference>
<dbReference type="RefSeq" id="WP_090877747.1">
    <property type="nucleotide sequence ID" value="NZ_FMXQ01000006.1"/>
</dbReference>
<name>A0A1G6DA30_9HYPH</name>
<keyword evidence="4 8" id="KW-0067">ATP-binding</keyword>
<organism evidence="8 9">
    <name type="scientific">Bauldia litoralis</name>
    <dbReference type="NCBI Taxonomy" id="665467"/>
    <lineage>
        <taxon>Bacteria</taxon>
        <taxon>Pseudomonadati</taxon>
        <taxon>Pseudomonadota</taxon>
        <taxon>Alphaproteobacteria</taxon>
        <taxon>Hyphomicrobiales</taxon>
        <taxon>Kaistiaceae</taxon>
        <taxon>Bauldia</taxon>
    </lineage>
</organism>
<proteinExistence type="inferred from homology"/>
<accession>A0A1G6DA30</accession>
<evidence type="ECO:0000256" key="6">
    <source>
        <dbReference type="ARBA" id="ARBA00037066"/>
    </source>
</evidence>
<comment type="function">
    <text evidence="6">Part of the ABC transporter complex HmuTUV involved in hemin import. Responsible for energy coupling to the transport system.</text>
</comment>
<evidence type="ECO:0000256" key="5">
    <source>
        <dbReference type="ARBA" id="ARBA00022967"/>
    </source>
</evidence>
<evidence type="ECO:0000256" key="3">
    <source>
        <dbReference type="ARBA" id="ARBA00022741"/>
    </source>
</evidence>
<dbReference type="GO" id="GO:0016887">
    <property type="term" value="F:ATP hydrolysis activity"/>
    <property type="evidence" value="ECO:0007669"/>
    <property type="project" value="InterPro"/>
</dbReference>
<evidence type="ECO:0000313" key="8">
    <source>
        <dbReference type="EMBL" id="SDB42044.1"/>
    </source>
</evidence>
<sequence>MSAEAPVLATTGLSVSLGGRAILKDIAMKARHGEFLVVIGPNGAGKTTLLKALAGLLDASGEVLLGGRSLALIARRQRALLLGYLPQGHEFHWPLSVLDVVGLGRLPRGAGADLSEEDRNAVARAMEETGVSGFAGRTVTTLSGGERARVALARVLATEADLILADEPTASLDPRYQLVVLDILKRHAARGAVVAVLHDLGLAARYADRLLILDEGRVVAAGPPREVLTAERLATTFGVRAEILERDGATVVIPKSVI</sequence>
<dbReference type="PROSITE" id="PS00211">
    <property type="entry name" value="ABC_TRANSPORTER_1"/>
    <property type="match status" value="1"/>
</dbReference>
<comment type="similarity">
    <text evidence="1">Belongs to the ABC transporter superfamily.</text>
</comment>
<dbReference type="PANTHER" id="PTHR42794:SF1">
    <property type="entry name" value="HEMIN IMPORT ATP-BINDING PROTEIN HMUV"/>
    <property type="match status" value="1"/>
</dbReference>
<dbReference type="InterPro" id="IPR003439">
    <property type="entry name" value="ABC_transporter-like_ATP-bd"/>
</dbReference>
<reference evidence="8 9" key="1">
    <citation type="submission" date="2016-10" db="EMBL/GenBank/DDBJ databases">
        <authorList>
            <person name="de Groot N.N."/>
        </authorList>
    </citation>
    <scope>NUCLEOTIDE SEQUENCE [LARGE SCALE GENOMIC DNA]</scope>
    <source>
        <strain evidence="8 9">ATCC 35022</strain>
    </source>
</reference>
<keyword evidence="2" id="KW-0813">Transport</keyword>